<dbReference type="Proteomes" id="UP000015453">
    <property type="component" value="Unassembled WGS sequence"/>
</dbReference>
<protein>
    <submittedName>
        <fullName evidence="1">Uncharacterized protein</fullName>
    </submittedName>
</protein>
<dbReference type="OrthoDB" id="909814at2759"/>
<reference evidence="1 2" key="1">
    <citation type="journal article" date="2013" name="BMC Genomics">
        <title>The miniature genome of a carnivorous plant Genlisea aurea contains a low number of genes and short non-coding sequences.</title>
        <authorList>
            <person name="Leushkin E.V."/>
            <person name="Sutormin R.A."/>
            <person name="Nabieva E.R."/>
            <person name="Penin A.A."/>
            <person name="Kondrashov A.S."/>
            <person name="Logacheva M.D."/>
        </authorList>
    </citation>
    <scope>NUCLEOTIDE SEQUENCE [LARGE SCALE GENOMIC DNA]</scope>
</reference>
<sequence>KEGKKRRLWISLSREEIEEDVYAFTGGRPSRRPKKWPKNVQNQLDKLFPGLYLVGAAADS</sequence>
<name>S8E5T5_9LAMI</name>
<dbReference type="EMBL" id="AUSU01002946">
    <property type="protein sequence ID" value="EPS67747.1"/>
    <property type="molecule type" value="Genomic_DNA"/>
</dbReference>
<keyword evidence="2" id="KW-1185">Reference proteome</keyword>
<gene>
    <name evidence="1" type="ORF">M569_07028</name>
</gene>
<dbReference type="InterPro" id="IPR012438">
    <property type="entry name" value="DUF1639"/>
</dbReference>
<dbReference type="PANTHER" id="PTHR33130:SF40">
    <property type="entry name" value="CHROMOGRANIN (DUF1639)"/>
    <property type="match status" value="1"/>
</dbReference>
<evidence type="ECO:0000313" key="2">
    <source>
        <dbReference type="Proteomes" id="UP000015453"/>
    </source>
</evidence>
<feature type="non-terminal residue" evidence="1">
    <location>
        <position position="1"/>
    </location>
</feature>
<organism evidence="1 2">
    <name type="scientific">Genlisea aurea</name>
    <dbReference type="NCBI Taxonomy" id="192259"/>
    <lineage>
        <taxon>Eukaryota</taxon>
        <taxon>Viridiplantae</taxon>
        <taxon>Streptophyta</taxon>
        <taxon>Embryophyta</taxon>
        <taxon>Tracheophyta</taxon>
        <taxon>Spermatophyta</taxon>
        <taxon>Magnoliopsida</taxon>
        <taxon>eudicotyledons</taxon>
        <taxon>Gunneridae</taxon>
        <taxon>Pentapetalae</taxon>
        <taxon>asterids</taxon>
        <taxon>lamiids</taxon>
        <taxon>Lamiales</taxon>
        <taxon>Lentibulariaceae</taxon>
        <taxon>Genlisea</taxon>
    </lineage>
</organism>
<feature type="non-terminal residue" evidence="1">
    <location>
        <position position="60"/>
    </location>
</feature>
<evidence type="ECO:0000313" key="1">
    <source>
        <dbReference type="EMBL" id="EPS67747.1"/>
    </source>
</evidence>
<dbReference type="Pfam" id="PF07797">
    <property type="entry name" value="DUF1639"/>
    <property type="match status" value="1"/>
</dbReference>
<dbReference type="AlphaFoldDB" id="S8E5T5"/>
<comment type="caution">
    <text evidence="1">The sequence shown here is derived from an EMBL/GenBank/DDBJ whole genome shotgun (WGS) entry which is preliminary data.</text>
</comment>
<proteinExistence type="predicted"/>
<accession>S8E5T5</accession>
<dbReference type="PANTHER" id="PTHR33130">
    <property type="entry name" value="PUTATIVE (DUF1639)-RELATED"/>
    <property type="match status" value="1"/>
</dbReference>